<keyword evidence="1" id="KW-0812">Transmembrane</keyword>
<keyword evidence="1" id="KW-1133">Transmembrane helix</keyword>
<proteinExistence type="predicted"/>
<evidence type="ECO:0000256" key="1">
    <source>
        <dbReference type="SAM" id="Phobius"/>
    </source>
</evidence>
<keyword evidence="3" id="KW-1185">Reference proteome</keyword>
<keyword evidence="1" id="KW-0472">Membrane</keyword>
<accession>A0ABY8IY98</accession>
<dbReference type="Proteomes" id="UP001221597">
    <property type="component" value="Chromosome"/>
</dbReference>
<organism evidence="2 3">
    <name type="scientific">Halobacillus naozhouensis</name>
    <dbReference type="NCBI Taxonomy" id="554880"/>
    <lineage>
        <taxon>Bacteria</taxon>
        <taxon>Bacillati</taxon>
        <taxon>Bacillota</taxon>
        <taxon>Bacilli</taxon>
        <taxon>Bacillales</taxon>
        <taxon>Bacillaceae</taxon>
        <taxon>Halobacillus</taxon>
    </lineage>
</organism>
<protein>
    <submittedName>
        <fullName evidence="2">DUF3953 domain-containing protein</fullName>
    </submittedName>
</protein>
<name>A0ABY8IY98_9BACI</name>
<reference evidence="2 3" key="1">
    <citation type="submission" date="2023-04" db="EMBL/GenBank/DDBJ databases">
        <title>Genome sequence of Halobacillus naozhouensis KACC 21980.</title>
        <authorList>
            <person name="Kim S."/>
            <person name="Heo J."/>
            <person name="Kwon S.-W."/>
        </authorList>
    </citation>
    <scope>NUCLEOTIDE SEQUENCE [LARGE SCALE GENOMIC DNA]</scope>
    <source>
        <strain evidence="2 3">KCTC 13234</strain>
    </source>
</reference>
<dbReference type="EMBL" id="CP121671">
    <property type="protein sequence ID" value="WFT74183.1"/>
    <property type="molecule type" value="Genomic_DNA"/>
</dbReference>
<feature type="transmembrane region" description="Helical" evidence="1">
    <location>
        <begin position="7"/>
        <end position="22"/>
    </location>
</feature>
<dbReference type="RefSeq" id="WP_283076185.1">
    <property type="nucleotide sequence ID" value="NZ_CP121671.1"/>
</dbReference>
<feature type="transmembrane region" description="Helical" evidence="1">
    <location>
        <begin position="65"/>
        <end position="84"/>
    </location>
</feature>
<dbReference type="Pfam" id="PF13129">
    <property type="entry name" value="DUF3953"/>
    <property type="match status" value="1"/>
</dbReference>
<sequence length="85" mass="9778">MFKISRIILALVVVFLSGYSLFNQTPELQPFTMLSLGAFLLVIGLDELQKHRNDLHKTNKRFWGYANIIVSLFVFFVAIQGFLLN</sequence>
<dbReference type="InterPro" id="IPR025018">
    <property type="entry name" value="DUF3953"/>
</dbReference>
<feature type="transmembrane region" description="Helical" evidence="1">
    <location>
        <begin position="28"/>
        <end position="45"/>
    </location>
</feature>
<evidence type="ECO:0000313" key="3">
    <source>
        <dbReference type="Proteomes" id="UP001221597"/>
    </source>
</evidence>
<gene>
    <name evidence="2" type="ORF">P9989_17735</name>
</gene>
<evidence type="ECO:0000313" key="2">
    <source>
        <dbReference type="EMBL" id="WFT74183.1"/>
    </source>
</evidence>